<proteinExistence type="predicted"/>
<dbReference type="AlphaFoldDB" id="Q15K53"/>
<feature type="transmembrane region" description="Helical" evidence="1">
    <location>
        <begin position="12"/>
        <end position="28"/>
    </location>
</feature>
<feature type="transmembrane region" description="Helical" evidence="1">
    <location>
        <begin position="125"/>
        <end position="145"/>
    </location>
</feature>
<keyword evidence="1" id="KW-1133">Transmembrane helix</keyword>
<keyword evidence="2" id="KW-0496">Mitochondrion</keyword>
<feature type="transmembrane region" description="Helical" evidence="1">
    <location>
        <begin position="88"/>
        <end position="105"/>
    </location>
</feature>
<sequence length="157" mass="17562">MAMLVCVHFHTLLLYMTSFILLLTVASLNPLRLSILLMLFSMGVSLLTAYTVGTWYGVIMFVVYISGLLVVISYFVSLNPNTSDKTSPWALLILAFLPPLTAHSASFSPLPSTGNTFAKACNTEVYWFMGLVLFFVLLVTVYMVWSASRPVRMWAWS</sequence>
<dbReference type="EMBL" id="DQ157889">
    <property type="protein sequence ID" value="AAZ76749.1"/>
    <property type="molecule type" value="Genomic_DNA"/>
</dbReference>
<evidence type="ECO:0000313" key="2">
    <source>
        <dbReference type="EMBL" id="AAZ76749.1"/>
    </source>
</evidence>
<keyword evidence="1" id="KW-0812">Transmembrane</keyword>
<reference evidence="2" key="1">
    <citation type="journal article" date="2006" name="Mol. Phylogenet. Evol.">
        <title>The complete mitochondrial genome of Flustrellidra hispida and the phylogenetic position of Bryozoa among the Metazoa.</title>
        <authorList>
            <person name="Waeschenbach A."/>
            <person name="Telford M.J."/>
            <person name="Porter J.S."/>
            <person name="Littlewood D.T."/>
        </authorList>
    </citation>
    <scope>NUCLEOTIDE SEQUENCE</scope>
</reference>
<protein>
    <submittedName>
        <fullName evidence="2">NADH dehydrogenase subunit 6</fullName>
    </submittedName>
</protein>
<geneLocation type="mitochondrion" evidence="2"/>
<organism evidence="2">
    <name type="scientific">Flustrellidra hispida</name>
    <dbReference type="NCBI Taxonomy" id="97271"/>
    <lineage>
        <taxon>Eukaryota</taxon>
        <taxon>Metazoa</taxon>
        <taxon>Spiralia</taxon>
        <taxon>Lophotrochozoa</taxon>
        <taxon>Bryozoa</taxon>
        <taxon>Gymnolaemata</taxon>
        <taxon>Ctenostomatida</taxon>
        <taxon>Flustrellidridae</taxon>
        <taxon>Flustrellidra</taxon>
    </lineage>
</organism>
<keyword evidence="1" id="KW-0472">Membrane</keyword>
<accession>Q15K53</accession>
<name>Q15K53_9BILA</name>
<feature type="transmembrane region" description="Helical" evidence="1">
    <location>
        <begin position="58"/>
        <end position="76"/>
    </location>
</feature>
<gene>
    <name evidence="2" type="primary">NAD6</name>
</gene>
<feature type="transmembrane region" description="Helical" evidence="1">
    <location>
        <begin position="35"/>
        <end position="52"/>
    </location>
</feature>
<evidence type="ECO:0000256" key="1">
    <source>
        <dbReference type="SAM" id="Phobius"/>
    </source>
</evidence>